<accession>A0ABT4SNU3</accession>
<sequence length="82" mass="8727">MDAEISGQLVVPDGARGMVVFVHGSGSSSRSPRNRYVAGALNEAGLGTLLFDLLTPEEEADRANVFDIELLAARLLLATERV</sequence>
<proteinExistence type="predicted"/>
<gene>
    <name evidence="1" type="ORF">OUY22_35945</name>
</gene>
<evidence type="ECO:0000313" key="2">
    <source>
        <dbReference type="Proteomes" id="UP001144036"/>
    </source>
</evidence>
<dbReference type="SUPFAM" id="SSF53474">
    <property type="entry name" value="alpha/beta-Hydrolases"/>
    <property type="match status" value="1"/>
</dbReference>
<dbReference type="Proteomes" id="UP001144036">
    <property type="component" value="Unassembled WGS sequence"/>
</dbReference>
<reference evidence="1" key="1">
    <citation type="submission" date="2022-11" db="EMBL/GenBank/DDBJ databases">
        <title>Nonomuraea corallina sp. nov., a new species of the genus Nonomuraea isolated from sea side sediment in Thai sea.</title>
        <authorList>
            <person name="Ngamcharungchit C."/>
            <person name="Matsumoto A."/>
            <person name="Suriyachadkun C."/>
            <person name="Panbangred W."/>
            <person name="Inahashi Y."/>
            <person name="Intra B."/>
        </authorList>
    </citation>
    <scope>NUCLEOTIDE SEQUENCE</scope>
    <source>
        <strain evidence="1">MCN248</strain>
    </source>
</reference>
<comment type="caution">
    <text evidence="1">The sequence shown here is derived from an EMBL/GenBank/DDBJ whole genome shotgun (WGS) entry which is preliminary data.</text>
</comment>
<keyword evidence="1" id="KW-0328">Glycosyltransferase</keyword>
<keyword evidence="1" id="KW-0808">Transferase</keyword>
<dbReference type="Gene3D" id="3.40.50.1820">
    <property type="entry name" value="alpha/beta hydrolase"/>
    <property type="match status" value="1"/>
</dbReference>
<dbReference type="EMBL" id="JAPNNL010000301">
    <property type="protein sequence ID" value="MDA0638834.1"/>
    <property type="molecule type" value="Genomic_DNA"/>
</dbReference>
<feature type="non-terminal residue" evidence="1">
    <location>
        <position position="82"/>
    </location>
</feature>
<protein>
    <submittedName>
        <fullName evidence="1">Phosphoribosyltransferase</fullName>
    </submittedName>
</protein>
<organism evidence="1 2">
    <name type="scientific">Nonomuraea corallina</name>
    <dbReference type="NCBI Taxonomy" id="2989783"/>
    <lineage>
        <taxon>Bacteria</taxon>
        <taxon>Bacillati</taxon>
        <taxon>Actinomycetota</taxon>
        <taxon>Actinomycetes</taxon>
        <taxon>Streptosporangiales</taxon>
        <taxon>Streptosporangiaceae</taxon>
        <taxon>Nonomuraea</taxon>
    </lineage>
</organism>
<dbReference type="GO" id="GO:0016757">
    <property type="term" value="F:glycosyltransferase activity"/>
    <property type="evidence" value="ECO:0007669"/>
    <property type="project" value="UniProtKB-KW"/>
</dbReference>
<keyword evidence="2" id="KW-1185">Reference proteome</keyword>
<evidence type="ECO:0000313" key="1">
    <source>
        <dbReference type="EMBL" id="MDA0638834.1"/>
    </source>
</evidence>
<dbReference type="InterPro" id="IPR029058">
    <property type="entry name" value="AB_hydrolase_fold"/>
</dbReference>
<name>A0ABT4SNU3_9ACTN</name>